<sequence length="175" mass="18740">MKVHHSTQSLFSSPTKSQQNTDSDDSTPFMLPDDSDQQQTQASSVTSSGVPSSISSGFWLSQTGQTAPSTSDVDADQSDGTAPSINGSDSSSNSVSQDIVDEFTKLAHMTPAEKIRAQYLEQHNLMEESFRKLPADQQKAINDEIAKQVKQQLGIDNQADKSDETDSAAAALSIA</sequence>
<dbReference type="AlphaFoldDB" id="A0A7W6ZTH2"/>
<dbReference type="RefSeq" id="WP_028750783.1">
    <property type="nucleotide sequence ID" value="NZ_JACIIG010000005.1"/>
</dbReference>
<feature type="compositionally biased region" description="Polar residues" evidence="1">
    <location>
        <begin position="58"/>
        <end position="83"/>
    </location>
</feature>
<proteinExistence type="predicted"/>
<accession>A0A7W6ZTH2</accession>
<organism evidence="2 3">
    <name type="scientific">Rhizobium leucaenae</name>
    <dbReference type="NCBI Taxonomy" id="29450"/>
    <lineage>
        <taxon>Bacteria</taxon>
        <taxon>Pseudomonadati</taxon>
        <taxon>Pseudomonadota</taxon>
        <taxon>Alphaproteobacteria</taxon>
        <taxon>Hyphomicrobiales</taxon>
        <taxon>Rhizobiaceae</taxon>
        <taxon>Rhizobium/Agrobacterium group</taxon>
        <taxon>Rhizobium</taxon>
    </lineage>
</organism>
<protein>
    <submittedName>
        <fullName evidence="2">Uncharacterized protein</fullName>
    </submittedName>
</protein>
<keyword evidence="3" id="KW-1185">Reference proteome</keyword>
<dbReference type="GeneID" id="32529977"/>
<feature type="region of interest" description="Disordered" evidence="1">
    <location>
        <begin position="155"/>
        <end position="175"/>
    </location>
</feature>
<evidence type="ECO:0000256" key="1">
    <source>
        <dbReference type="SAM" id="MobiDB-lite"/>
    </source>
</evidence>
<comment type="caution">
    <text evidence="2">The sequence shown here is derived from an EMBL/GenBank/DDBJ whole genome shotgun (WGS) entry which is preliminary data.</text>
</comment>
<gene>
    <name evidence="2" type="ORF">GGE60_002440</name>
</gene>
<evidence type="ECO:0000313" key="3">
    <source>
        <dbReference type="Proteomes" id="UP000543836"/>
    </source>
</evidence>
<name>A0A7W6ZTH2_9HYPH</name>
<feature type="compositionally biased region" description="Low complexity" evidence="1">
    <location>
        <begin position="37"/>
        <end position="57"/>
    </location>
</feature>
<evidence type="ECO:0000313" key="2">
    <source>
        <dbReference type="EMBL" id="MBB4568324.1"/>
    </source>
</evidence>
<dbReference type="EMBL" id="JACIIG010000005">
    <property type="protein sequence ID" value="MBB4568324.1"/>
    <property type="molecule type" value="Genomic_DNA"/>
</dbReference>
<dbReference type="OrthoDB" id="8402090at2"/>
<reference evidence="2 3" key="1">
    <citation type="submission" date="2020-08" db="EMBL/GenBank/DDBJ databases">
        <title>Genomic Encyclopedia of Type Strains, Phase IV (KMG-V): Genome sequencing to study the core and pangenomes of soil and plant-associated prokaryotes.</title>
        <authorList>
            <person name="Whitman W."/>
        </authorList>
    </citation>
    <scope>NUCLEOTIDE SEQUENCE [LARGE SCALE GENOMIC DNA]</scope>
    <source>
        <strain evidence="2 3">SEMIA 492</strain>
    </source>
</reference>
<feature type="compositionally biased region" description="Low complexity" evidence="1">
    <location>
        <begin position="84"/>
        <end position="97"/>
    </location>
</feature>
<feature type="compositionally biased region" description="Polar residues" evidence="1">
    <location>
        <begin position="1"/>
        <end position="21"/>
    </location>
</feature>
<dbReference type="Proteomes" id="UP000543836">
    <property type="component" value="Unassembled WGS sequence"/>
</dbReference>
<feature type="region of interest" description="Disordered" evidence="1">
    <location>
        <begin position="1"/>
        <end position="97"/>
    </location>
</feature>